<name>A0ABQ4VC35_9MYCO</name>
<protein>
    <recommendedName>
        <fullName evidence="3">DUF2993 domain-containing protein</fullName>
    </recommendedName>
</protein>
<dbReference type="EMBL" id="BPRH01000650">
    <property type="protein sequence ID" value="GJF10319.1"/>
    <property type="molecule type" value="Genomic_DNA"/>
</dbReference>
<accession>A0ABQ4VC35</accession>
<reference evidence="1 2" key="1">
    <citation type="submission" date="2021-08" db="EMBL/GenBank/DDBJ databases">
        <title>Draft genome sequence of Mycolicibacterium sp. NGTWS1702 strain.</title>
        <authorList>
            <person name="Matsumoto M."/>
            <person name="Tang B.C.C."/>
            <person name="Machida Y."/>
            <person name="Matoyama H."/>
            <person name="Kishihara T."/>
            <person name="Sato S."/>
            <person name="Kondo I."/>
            <person name="Sano M."/>
            <person name="Kato G."/>
        </authorList>
    </citation>
    <scope>NUCLEOTIDE SEQUENCE [LARGE SCALE GENOMIC DNA]</scope>
    <source>
        <strain evidence="1 2">NGTWSNA01</strain>
    </source>
</reference>
<evidence type="ECO:0000313" key="2">
    <source>
        <dbReference type="Proteomes" id="UP001060504"/>
    </source>
</evidence>
<dbReference type="Proteomes" id="UP001060504">
    <property type="component" value="Unassembled WGS sequence"/>
</dbReference>
<gene>
    <name evidence="1" type="ORF">NGTWS1702_05900</name>
</gene>
<proteinExistence type="predicted"/>
<evidence type="ECO:0008006" key="3">
    <source>
        <dbReference type="Google" id="ProtNLM"/>
    </source>
</evidence>
<keyword evidence="2" id="KW-1185">Reference proteome</keyword>
<evidence type="ECO:0000313" key="1">
    <source>
        <dbReference type="EMBL" id="GJF10319.1"/>
    </source>
</evidence>
<comment type="caution">
    <text evidence="1">The sequence shown here is derived from an EMBL/GenBank/DDBJ whole genome shotgun (WGS) entry which is preliminary data.</text>
</comment>
<sequence length="280" mass="31102">MARPPKPVGRRDQIRHTRRFDPFRPIDMLASMWSATAMAPVNTGAAAAYRTLFMTMRRLVVGRRLTVRLDDGDLTMTVTKFDSRLDVRGLSVGQLNDVTLIGRNIHWGASTFDHATVVLHNVHMKPTSPPVLVAAPVDLTLEVSTKALDDLFHTVAPRLRGEVGADGVARLHMARRPGIGHVEVDARLDGSALWLAPRGVTIGSSRWRLPARTPAYRVRLPEFEHGLQLTGVDFTPGVVRLTGTMPEWRTTLPRKRLEDIITQLDVSGVVLNLSRLGRLR</sequence>
<organism evidence="1 2">
    <name type="scientific">Mycolicibacterium cyprinidarum</name>
    <dbReference type="NCBI Taxonomy" id="2860311"/>
    <lineage>
        <taxon>Bacteria</taxon>
        <taxon>Bacillati</taxon>
        <taxon>Actinomycetota</taxon>
        <taxon>Actinomycetes</taxon>
        <taxon>Mycobacteriales</taxon>
        <taxon>Mycobacteriaceae</taxon>
        <taxon>Mycolicibacterium</taxon>
    </lineage>
</organism>